<dbReference type="InterPro" id="IPR024593">
    <property type="entry name" value="DUF3444"/>
</dbReference>
<gene>
    <name evidence="2" type="ORF">LUZ61_008664</name>
</gene>
<dbReference type="AlphaFoldDB" id="A0AAD5ZVS1"/>
<name>A0AAD5ZVS1_9POAL</name>
<dbReference type="EMBL" id="JAMRDG010000001">
    <property type="protein sequence ID" value="KAJ3704959.1"/>
    <property type="molecule type" value="Genomic_DNA"/>
</dbReference>
<comment type="caution">
    <text evidence="2">The sequence shown here is derived from an EMBL/GenBank/DDBJ whole genome shotgun (WGS) entry which is preliminary data.</text>
</comment>
<evidence type="ECO:0000259" key="1">
    <source>
        <dbReference type="Pfam" id="PF11926"/>
    </source>
</evidence>
<dbReference type="PANTHER" id="PTHR47374:SF6">
    <property type="entry name" value="ENDOSOME ANTIGEN-LIKE PROTEIN, PUTATIVE (DUF3444)-RELATED"/>
    <property type="match status" value="1"/>
</dbReference>
<reference evidence="2 3" key="1">
    <citation type="journal article" date="2022" name="Cell">
        <title>Repeat-based holocentromeres influence genome architecture and karyotype evolution.</title>
        <authorList>
            <person name="Hofstatter P.G."/>
            <person name="Thangavel G."/>
            <person name="Lux T."/>
            <person name="Neumann P."/>
            <person name="Vondrak T."/>
            <person name="Novak P."/>
            <person name="Zhang M."/>
            <person name="Costa L."/>
            <person name="Castellani M."/>
            <person name="Scott A."/>
            <person name="Toegelov H."/>
            <person name="Fuchs J."/>
            <person name="Mata-Sucre Y."/>
            <person name="Dias Y."/>
            <person name="Vanzela A.L.L."/>
            <person name="Huettel B."/>
            <person name="Almeida C.C.S."/>
            <person name="Simkova H."/>
            <person name="Souza G."/>
            <person name="Pedrosa-Harand A."/>
            <person name="Macas J."/>
            <person name="Mayer K.F.X."/>
            <person name="Houben A."/>
            <person name="Marques A."/>
        </authorList>
    </citation>
    <scope>NUCLEOTIDE SEQUENCE [LARGE SCALE GENOMIC DNA]</scope>
    <source>
        <strain evidence="2">RhyTen1mFocal</strain>
    </source>
</reference>
<proteinExistence type="predicted"/>
<dbReference type="Proteomes" id="UP001210211">
    <property type="component" value="Unassembled WGS sequence"/>
</dbReference>
<organism evidence="2 3">
    <name type="scientific">Rhynchospora tenuis</name>
    <dbReference type="NCBI Taxonomy" id="198213"/>
    <lineage>
        <taxon>Eukaryota</taxon>
        <taxon>Viridiplantae</taxon>
        <taxon>Streptophyta</taxon>
        <taxon>Embryophyta</taxon>
        <taxon>Tracheophyta</taxon>
        <taxon>Spermatophyta</taxon>
        <taxon>Magnoliopsida</taxon>
        <taxon>Liliopsida</taxon>
        <taxon>Poales</taxon>
        <taxon>Cyperaceae</taxon>
        <taxon>Cyperoideae</taxon>
        <taxon>Rhynchosporeae</taxon>
        <taxon>Rhynchospora</taxon>
    </lineage>
</organism>
<sequence length="160" mass="18539">MAGCESPNQQWQVLGIWFTTENMIYDKPEFFSHIVSERHHVRSKCFEILPGIGEIWAVYKNWSARWTCHDFKTCKFDIVEIREQRENSTMVWPLRQVPEVKSVFMPEQDDGTGSGTYKVPASAYILFSHKIPAIRLTDECGGKLKVFWELDPASLPILLT</sequence>
<dbReference type="PANTHER" id="PTHR47374">
    <property type="entry name" value="ENDOSOME ANTIGEN-LIKE PROTEIN, PUTATIVE (DUF3444)-RELATED"/>
    <property type="match status" value="1"/>
</dbReference>
<accession>A0AAD5ZVS1</accession>
<protein>
    <recommendedName>
        <fullName evidence="1">DUF3444 domain-containing protein</fullName>
    </recommendedName>
</protein>
<feature type="domain" description="DUF3444" evidence="1">
    <location>
        <begin position="15"/>
        <end position="139"/>
    </location>
</feature>
<dbReference type="Pfam" id="PF11926">
    <property type="entry name" value="DUF3444"/>
    <property type="match status" value="1"/>
</dbReference>
<evidence type="ECO:0000313" key="2">
    <source>
        <dbReference type="EMBL" id="KAJ3704959.1"/>
    </source>
</evidence>
<evidence type="ECO:0000313" key="3">
    <source>
        <dbReference type="Proteomes" id="UP001210211"/>
    </source>
</evidence>
<keyword evidence="3" id="KW-1185">Reference proteome</keyword>